<comment type="caution">
    <text evidence="1">The sequence shown here is derived from an EMBL/GenBank/DDBJ whole genome shotgun (WGS) entry which is preliminary data.</text>
</comment>
<protein>
    <submittedName>
        <fullName evidence="1">Uncharacterized protein</fullName>
    </submittedName>
</protein>
<accession>A0A978VQI5</accession>
<organism evidence="1 2">
    <name type="scientific">Ziziphus jujuba var. spinosa</name>
    <dbReference type="NCBI Taxonomy" id="714518"/>
    <lineage>
        <taxon>Eukaryota</taxon>
        <taxon>Viridiplantae</taxon>
        <taxon>Streptophyta</taxon>
        <taxon>Embryophyta</taxon>
        <taxon>Tracheophyta</taxon>
        <taxon>Spermatophyta</taxon>
        <taxon>Magnoliopsida</taxon>
        <taxon>eudicotyledons</taxon>
        <taxon>Gunneridae</taxon>
        <taxon>Pentapetalae</taxon>
        <taxon>rosids</taxon>
        <taxon>fabids</taxon>
        <taxon>Rosales</taxon>
        <taxon>Rhamnaceae</taxon>
        <taxon>Paliureae</taxon>
        <taxon>Ziziphus</taxon>
    </lineage>
</organism>
<dbReference type="Proteomes" id="UP000813462">
    <property type="component" value="Unassembled WGS sequence"/>
</dbReference>
<dbReference type="AlphaFoldDB" id="A0A978VQI5"/>
<name>A0A978VQI5_ZIZJJ</name>
<gene>
    <name evidence="1" type="ORF">FEM48_Zijuj03G0132700</name>
</gene>
<sequence length="106" mass="12497">MPSFLHCWFAMRQHLPLVRLYSVWLSILPNLFTSKLFCVVISNNVCQFEIYSSETASWWPYTGSFHSDLLSYDVVFDGGIYWNGSIHWITDRYHELLHISMLMKSA</sequence>
<evidence type="ECO:0000313" key="1">
    <source>
        <dbReference type="EMBL" id="KAH7537810.1"/>
    </source>
</evidence>
<dbReference type="EMBL" id="JAEACU010000003">
    <property type="protein sequence ID" value="KAH7537810.1"/>
    <property type="molecule type" value="Genomic_DNA"/>
</dbReference>
<proteinExistence type="predicted"/>
<evidence type="ECO:0000313" key="2">
    <source>
        <dbReference type="Proteomes" id="UP000813462"/>
    </source>
</evidence>
<reference evidence="1" key="1">
    <citation type="journal article" date="2021" name="Front. Plant Sci.">
        <title>Chromosome-Scale Genome Assembly for Chinese Sour Jujube and Insights Into Its Genome Evolution and Domestication Signature.</title>
        <authorList>
            <person name="Shen L.-Y."/>
            <person name="Luo H."/>
            <person name="Wang X.-L."/>
            <person name="Wang X.-M."/>
            <person name="Qiu X.-J."/>
            <person name="Liu H."/>
            <person name="Zhou S.-S."/>
            <person name="Jia K.-H."/>
            <person name="Nie S."/>
            <person name="Bao Y.-T."/>
            <person name="Zhang R.-G."/>
            <person name="Yun Q.-Z."/>
            <person name="Chai Y.-H."/>
            <person name="Lu J.-Y."/>
            <person name="Li Y."/>
            <person name="Zhao S.-W."/>
            <person name="Mao J.-F."/>
            <person name="Jia S.-G."/>
            <person name="Mao Y.-M."/>
        </authorList>
    </citation>
    <scope>NUCLEOTIDE SEQUENCE</scope>
    <source>
        <strain evidence="1">AT0</strain>
        <tissue evidence="1">Leaf</tissue>
    </source>
</reference>